<reference evidence="1" key="2">
    <citation type="journal article" date="2015" name="Data Brief">
        <title>Shoot transcriptome of the giant reed, Arundo donax.</title>
        <authorList>
            <person name="Barrero R.A."/>
            <person name="Guerrero F.D."/>
            <person name="Moolhuijzen P."/>
            <person name="Goolsby J.A."/>
            <person name="Tidwell J."/>
            <person name="Bellgard S.E."/>
            <person name="Bellgard M.I."/>
        </authorList>
    </citation>
    <scope>NUCLEOTIDE SEQUENCE</scope>
    <source>
        <tissue evidence="1">Shoot tissue taken approximately 20 cm above the soil surface</tissue>
    </source>
</reference>
<dbReference type="AlphaFoldDB" id="A0A0A9F847"/>
<dbReference type="EMBL" id="GBRH01190502">
    <property type="protein sequence ID" value="JAE07394.1"/>
    <property type="molecule type" value="Transcribed_RNA"/>
</dbReference>
<organism evidence="1">
    <name type="scientific">Arundo donax</name>
    <name type="common">Giant reed</name>
    <name type="synonym">Donax arundinaceus</name>
    <dbReference type="NCBI Taxonomy" id="35708"/>
    <lineage>
        <taxon>Eukaryota</taxon>
        <taxon>Viridiplantae</taxon>
        <taxon>Streptophyta</taxon>
        <taxon>Embryophyta</taxon>
        <taxon>Tracheophyta</taxon>
        <taxon>Spermatophyta</taxon>
        <taxon>Magnoliopsida</taxon>
        <taxon>Liliopsida</taxon>
        <taxon>Poales</taxon>
        <taxon>Poaceae</taxon>
        <taxon>PACMAD clade</taxon>
        <taxon>Arundinoideae</taxon>
        <taxon>Arundineae</taxon>
        <taxon>Arundo</taxon>
    </lineage>
</organism>
<name>A0A0A9F847_ARUDO</name>
<accession>A0A0A9F847</accession>
<proteinExistence type="predicted"/>
<reference evidence="1" key="1">
    <citation type="submission" date="2014-09" db="EMBL/GenBank/DDBJ databases">
        <authorList>
            <person name="Magalhaes I.L.F."/>
            <person name="Oliveira U."/>
            <person name="Santos F.R."/>
            <person name="Vidigal T.H.D.A."/>
            <person name="Brescovit A.D."/>
            <person name="Santos A.J."/>
        </authorList>
    </citation>
    <scope>NUCLEOTIDE SEQUENCE</scope>
    <source>
        <tissue evidence="1">Shoot tissue taken approximately 20 cm above the soil surface</tissue>
    </source>
</reference>
<protein>
    <submittedName>
        <fullName evidence="1">Uncharacterized protein</fullName>
    </submittedName>
</protein>
<sequence>MLAGSFFAVNRPISCSCVN</sequence>
<evidence type="ECO:0000313" key="1">
    <source>
        <dbReference type="EMBL" id="JAE07394.1"/>
    </source>
</evidence>